<accession>A0ABS6VV54</accession>
<keyword evidence="6" id="KW-1185">Reference proteome</keyword>
<evidence type="ECO:0000259" key="4">
    <source>
        <dbReference type="PROSITE" id="PS51387"/>
    </source>
</evidence>
<organism evidence="5 6">
    <name type="scientific">Zhongshania aquimaris</name>
    <dbReference type="NCBI Taxonomy" id="2857107"/>
    <lineage>
        <taxon>Bacteria</taxon>
        <taxon>Pseudomonadati</taxon>
        <taxon>Pseudomonadota</taxon>
        <taxon>Gammaproteobacteria</taxon>
        <taxon>Cellvibrionales</taxon>
        <taxon>Spongiibacteraceae</taxon>
        <taxon>Zhongshania</taxon>
    </lineage>
</organism>
<keyword evidence="2" id="KW-0274">FAD</keyword>
<dbReference type="InterPro" id="IPR016166">
    <property type="entry name" value="FAD-bd_PCMH"/>
</dbReference>
<sequence length="465" mass="50956">MTDIKQPENLLSQLELLLGKDCVLSGDALRERASSYWDSSPMQGIALLKPHNTEQLSAAMKLCHQFGQTVVTHGGLTGCVEGTTVNNQDVIISLEKMNSIEEIDAVGSTVIVEAGVTLQYLQEAVSEQGLYFPLDLGARGSCTIGGNVATNAGGINVIRYGMMRDQVLGLEVVLADGTIMSSMNRMLKNNAGYDLKQLFIGTEGTLGIVTRVSLKLQQQTRSRNTCLVAVDDFASVTKLLSRLQGDLGAALNAYEVMWGDYFHAVTEPGWHRAPMGRDYAFYVLLEAAGADAEGDGPRFIAAMESAMEAGLVVDAIIPKSESERRALWDIREDFDAIVKPQPTFLYDVSLPIKYMEDYVAAVKQGLDKLWPQSKCYIMGHMGDGNLHLFITPNSAGEDLHGQSDEQVYKPLEKYAGSISAEHGIGTEKKSWLLKNRSIEELDLMKVLKRALDPLNILNRGKIFDV</sequence>
<dbReference type="PROSITE" id="PS51387">
    <property type="entry name" value="FAD_PCMH"/>
    <property type="match status" value="1"/>
</dbReference>
<protein>
    <submittedName>
        <fullName evidence="5">FAD-binding oxidoreductase</fullName>
    </submittedName>
</protein>
<keyword evidence="3" id="KW-0560">Oxidoreductase</keyword>
<feature type="domain" description="FAD-binding PCMH-type" evidence="4">
    <location>
        <begin position="37"/>
        <end position="219"/>
    </location>
</feature>
<dbReference type="InterPro" id="IPR051264">
    <property type="entry name" value="FAD-oxidored/transferase_4"/>
</dbReference>
<evidence type="ECO:0000313" key="5">
    <source>
        <dbReference type="EMBL" id="MBW2942219.1"/>
    </source>
</evidence>
<dbReference type="EMBL" id="JAHWDQ010000004">
    <property type="protein sequence ID" value="MBW2942219.1"/>
    <property type="molecule type" value="Genomic_DNA"/>
</dbReference>
<proteinExistence type="predicted"/>
<evidence type="ECO:0000313" key="6">
    <source>
        <dbReference type="Proteomes" id="UP001166291"/>
    </source>
</evidence>
<comment type="cofactor">
    <cofactor evidence="1">
        <name>FAD</name>
        <dbReference type="ChEBI" id="CHEBI:57692"/>
    </cofactor>
</comment>
<dbReference type="Pfam" id="PF01565">
    <property type="entry name" value="FAD_binding_4"/>
    <property type="match status" value="1"/>
</dbReference>
<keyword evidence="2" id="KW-0285">Flavoprotein</keyword>
<dbReference type="PANTHER" id="PTHR43716">
    <property type="entry name" value="D-2-HYDROXYGLUTARATE DEHYDROGENASE, MITOCHONDRIAL"/>
    <property type="match status" value="1"/>
</dbReference>
<evidence type="ECO:0000256" key="2">
    <source>
        <dbReference type="ARBA" id="ARBA00022827"/>
    </source>
</evidence>
<comment type="caution">
    <text evidence="5">The sequence shown here is derived from an EMBL/GenBank/DDBJ whole genome shotgun (WGS) entry which is preliminary data.</text>
</comment>
<dbReference type="RefSeq" id="WP_219044456.1">
    <property type="nucleotide sequence ID" value="NZ_JAHWDQ010000004.1"/>
</dbReference>
<dbReference type="InterPro" id="IPR004113">
    <property type="entry name" value="FAD-bd_oxidored_4_C"/>
</dbReference>
<dbReference type="Pfam" id="PF02913">
    <property type="entry name" value="FAD-oxidase_C"/>
    <property type="match status" value="1"/>
</dbReference>
<gene>
    <name evidence="5" type="ORF">KXJ70_15595</name>
</gene>
<dbReference type="Proteomes" id="UP001166291">
    <property type="component" value="Unassembled WGS sequence"/>
</dbReference>
<dbReference type="InterPro" id="IPR006094">
    <property type="entry name" value="Oxid_FAD_bind_N"/>
</dbReference>
<evidence type="ECO:0000256" key="3">
    <source>
        <dbReference type="ARBA" id="ARBA00023002"/>
    </source>
</evidence>
<dbReference type="PANTHER" id="PTHR43716:SF1">
    <property type="entry name" value="D-2-HYDROXYGLUTARATE DEHYDROGENASE, MITOCHONDRIAL"/>
    <property type="match status" value="1"/>
</dbReference>
<name>A0ABS6VV54_9GAMM</name>
<reference evidence="5" key="1">
    <citation type="submission" date="2021-07" db="EMBL/GenBank/DDBJ databases">
        <title>Zhongshania sp. CAU 1632 isolated from seawater.</title>
        <authorList>
            <person name="Kim W."/>
        </authorList>
    </citation>
    <scope>NUCLEOTIDE SEQUENCE</scope>
    <source>
        <strain evidence="5">CAU 1632</strain>
    </source>
</reference>
<evidence type="ECO:0000256" key="1">
    <source>
        <dbReference type="ARBA" id="ARBA00001974"/>
    </source>
</evidence>